<proteinExistence type="predicted"/>
<keyword evidence="2" id="KW-1185">Reference proteome</keyword>
<sequence length="133" mass="13761">MAPAPGLTRSCPLPPHTLASPSLVSQLNVLIESLLGTLENVCKSSRQTYPDLCPLKQWETSELSVCASRVDEAPHAAPSPPRALALLRSGIRHSGHGVSSGVNEGAGGAVCAHPFVHVSVRGDVSACGCSEIM</sequence>
<reference evidence="1" key="1">
    <citation type="submission" date="2023-04" db="EMBL/GenBank/DDBJ databases">
        <authorList>
            <consortium name="ELIXIR-Norway"/>
        </authorList>
    </citation>
    <scope>NUCLEOTIDE SEQUENCE [LARGE SCALE GENOMIC DNA]</scope>
</reference>
<accession>A0ABN8XXW3</accession>
<dbReference type="Proteomes" id="UP001176941">
    <property type="component" value="Chromosome 11"/>
</dbReference>
<name>A0ABN8XXW3_RANTA</name>
<evidence type="ECO:0000313" key="1">
    <source>
        <dbReference type="EMBL" id="CAI9154170.1"/>
    </source>
</evidence>
<dbReference type="EMBL" id="OX459947">
    <property type="protein sequence ID" value="CAI9154170.1"/>
    <property type="molecule type" value="Genomic_DNA"/>
</dbReference>
<gene>
    <name evidence="1" type="ORF">MRATA1EN1_LOCUS3132</name>
</gene>
<organism evidence="1 2">
    <name type="scientific">Rangifer tarandus platyrhynchus</name>
    <name type="common">Svalbard reindeer</name>
    <dbReference type="NCBI Taxonomy" id="3082113"/>
    <lineage>
        <taxon>Eukaryota</taxon>
        <taxon>Metazoa</taxon>
        <taxon>Chordata</taxon>
        <taxon>Craniata</taxon>
        <taxon>Vertebrata</taxon>
        <taxon>Euteleostomi</taxon>
        <taxon>Mammalia</taxon>
        <taxon>Eutheria</taxon>
        <taxon>Laurasiatheria</taxon>
        <taxon>Artiodactyla</taxon>
        <taxon>Ruminantia</taxon>
        <taxon>Pecora</taxon>
        <taxon>Cervidae</taxon>
        <taxon>Odocoileinae</taxon>
        <taxon>Rangifer</taxon>
    </lineage>
</organism>
<protein>
    <submittedName>
        <fullName evidence="1">Uncharacterized protein</fullName>
    </submittedName>
</protein>
<evidence type="ECO:0000313" key="2">
    <source>
        <dbReference type="Proteomes" id="UP001176941"/>
    </source>
</evidence>